<feature type="compositionally biased region" description="Polar residues" evidence="1">
    <location>
        <begin position="1"/>
        <end position="10"/>
    </location>
</feature>
<feature type="region of interest" description="Disordered" evidence="1">
    <location>
        <begin position="1"/>
        <end position="21"/>
    </location>
</feature>
<evidence type="ECO:0008006" key="5">
    <source>
        <dbReference type="Google" id="ProtNLM"/>
    </source>
</evidence>
<evidence type="ECO:0000313" key="3">
    <source>
        <dbReference type="EMBL" id="MED6179677.1"/>
    </source>
</evidence>
<name>A0ABU6W1B4_9FABA</name>
<keyword evidence="4" id="KW-1185">Reference proteome</keyword>
<protein>
    <recommendedName>
        <fullName evidence="5">Erythronate-4-phosphate dehydrogenase family protein</fullName>
    </recommendedName>
</protein>
<gene>
    <name evidence="3" type="ORF">PIB30_003003</name>
</gene>
<keyword evidence="2" id="KW-0472">Membrane</keyword>
<evidence type="ECO:0000313" key="4">
    <source>
        <dbReference type="Proteomes" id="UP001341840"/>
    </source>
</evidence>
<dbReference type="PANTHER" id="PTHR37244:SF1">
    <property type="entry name" value="NADP-SPECIFIC GLUTAMATE DEHYDROGENASE"/>
    <property type="match status" value="1"/>
</dbReference>
<dbReference type="EMBL" id="JASCZI010181248">
    <property type="protein sequence ID" value="MED6179677.1"/>
    <property type="molecule type" value="Genomic_DNA"/>
</dbReference>
<keyword evidence="2" id="KW-1133">Transmembrane helix</keyword>
<accession>A0ABU6W1B4</accession>
<evidence type="ECO:0000256" key="2">
    <source>
        <dbReference type="SAM" id="Phobius"/>
    </source>
</evidence>
<feature type="transmembrane region" description="Helical" evidence="2">
    <location>
        <begin position="266"/>
        <end position="289"/>
    </location>
</feature>
<evidence type="ECO:0000256" key="1">
    <source>
        <dbReference type="SAM" id="MobiDB-lite"/>
    </source>
</evidence>
<dbReference type="PANTHER" id="PTHR37244">
    <property type="entry name" value="NADP-SPECIFIC GLUTAMATE DEHYDROGENASE"/>
    <property type="match status" value="1"/>
</dbReference>
<keyword evidence="2" id="KW-0812">Transmembrane</keyword>
<organism evidence="3 4">
    <name type="scientific">Stylosanthes scabra</name>
    <dbReference type="NCBI Taxonomy" id="79078"/>
    <lineage>
        <taxon>Eukaryota</taxon>
        <taxon>Viridiplantae</taxon>
        <taxon>Streptophyta</taxon>
        <taxon>Embryophyta</taxon>
        <taxon>Tracheophyta</taxon>
        <taxon>Spermatophyta</taxon>
        <taxon>Magnoliopsida</taxon>
        <taxon>eudicotyledons</taxon>
        <taxon>Gunneridae</taxon>
        <taxon>Pentapetalae</taxon>
        <taxon>rosids</taxon>
        <taxon>fabids</taxon>
        <taxon>Fabales</taxon>
        <taxon>Fabaceae</taxon>
        <taxon>Papilionoideae</taxon>
        <taxon>50 kb inversion clade</taxon>
        <taxon>dalbergioids sensu lato</taxon>
        <taxon>Dalbergieae</taxon>
        <taxon>Pterocarpus clade</taxon>
        <taxon>Stylosanthes</taxon>
    </lineage>
</organism>
<dbReference type="Proteomes" id="UP001341840">
    <property type="component" value="Unassembled WGS sequence"/>
</dbReference>
<proteinExistence type="predicted"/>
<sequence>MENCYKANNGSRHRVSRQNKQPFSIRDNKSLPCFDIRVFLVRVCESDLDNSAPEVLKLKCVSSNPGTLLQVNGVAATTQSEGVSSLLKRDRVDKKSKEVTFVSTDSTKMSSNVKFDVFDKDVLLVSGVLELCNSNGSVNGKTWSMDCDSIIVPGTSFFKGKKLVLPGSALPTIEVYIAGSFLDTPIVLTKTLHLSSQKKHILSATNLETEMMSAPSTFTLQAADNMSEKPEEEDSNSDLYHRRAYAAAAVAEEDGEMSWFNAGVRVGVGIGLSVCIGIGIGVGVLVKTYQGTTRNFRRRLL</sequence>
<comment type="caution">
    <text evidence="3">The sequence shown here is derived from an EMBL/GenBank/DDBJ whole genome shotgun (WGS) entry which is preliminary data.</text>
</comment>
<reference evidence="3 4" key="1">
    <citation type="journal article" date="2023" name="Plants (Basel)">
        <title>Bridging the Gap: Combining Genomics and Transcriptomics Approaches to Understand Stylosanthes scabra, an Orphan Legume from the Brazilian Caatinga.</title>
        <authorList>
            <person name="Ferreira-Neto J.R.C."/>
            <person name="da Silva M.D."/>
            <person name="Binneck E."/>
            <person name="de Melo N.F."/>
            <person name="da Silva R.H."/>
            <person name="de Melo A.L.T.M."/>
            <person name="Pandolfi V."/>
            <person name="Bustamante F.O."/>
            <person name="Brasileiro-Vidal A.C."/>
            <person name="Benko-Iseppon A.M."/>
        </authorList>
    </citation>
    <scope>NUCLEOTIDE SEQUENCE [LARGE SCALE GENOMIC DNA]</scope>
    <source>
        <tissue evidence="3">Leaves</tissue>
    </source>
</reference>